<dbReference type="InterPro" id="IPR010982">
    <property type="entry name" value="Lambda_DNA-bd_dom_sf"/>
</dbReference>
<dbReference type="EMBL" id="JAAGLI010000843">
    <property type="protein sequence ID" value="NEA26886.1"/>
    <property type="molecule type" value="Genomic_DNA"/>
</dbReference>
<dbReference type="Pfam" id="PF17765">
    <property type="entry name" value="MLTR_LBD"/>
    <property type="match status" value="1"/>
</dbReference>
<dbReference type="AlphaFoldDB" id="A0A6L9QP84"/>
<dbReference type="Gene3D" id="1.10.260.40">
    <property type="entry name" value="lambda repressor-like DNA-binding domains"/>
    <property type="match status" value="1"/>
</dbReference>
<comment type="caution">
    <text evidence="2">The sequence shown here is derived from an EMBL/GenBank/DDBJ whole genome shotgun (WGS) entry which is preliminary data.</text>
</comment>
<dbReference type="RefSeq" id="WP_163060929.1">
    <property type="nucleotide sequence ID" value="NZ_JAAGLI010000843.1"/>
</dbReference>
<dbReference type="GO" id="GO:0003677">
    <property type="term" value="F:DNA binding"/>
    <property type="evidence" value="ECO:0007669"/>
    <property type="project" value="InterPro"/>
</dbReference>
<name>A0A6L9QP84_9ACTN</name>
<dbReference type="SUPFAM" id="SSF47413">
    <property type="entry name" value="lambda repressor-like DNA-binding domains"/>
    <property type="match status" value="1"/>
</dbReference>
<dbReference type="Gene3D" id="3.30.450.180">
    <property type="match status" value="1"/>
</dbReference>
<dbReference type="PANTHER" id="PTHR35010">
    <property type="entry name" value="BLL4672 PROTEIN-RELATED"/>
    <property type="match status" value="1"/>
</dbReference>
<evidence type="ECO:0000313" key="3">
    <source>
        <dbReference type="Proteomes" id="UP000475532"/>
    </source>
</evidence>
<dbReference type="PANTHER" id="PTHR35010:SF2">
    <property type="entry name" value="BLL4672 PROTEIN"/>
    <property type="match status" value="1"/>
</dbReference>
<protein>
    <submittedName>
        <fullName evidence="2">Helix-turn-helix transcriptional regulator</fullName>
    </submittedName>
</protein>
<dbReference type="InterPro" id="IPR041413">
    <property type="entry name" value="MLTR_LBD"/>
</dbReference>
<dbReference type="PROSITE" id="PS50943">
    <property type="entry name" value="HTH_CROC1"/>
    <property type="match status" value="1"/>
</dbReference>
<feature type="domain" description="HTH cro/C1-type" evidence="1">
    <location>
        <begin position="38"/>
        <end position="85"/>
    </location>
</feature>
<organism evidence="2 3">
    <name type="scientific">Actinomadura bangladeshensis</name>
    <dbReference type="NCBI Taxonomy" id="453573"/>
    <lineage>
        <taxon>Bacteria</taxon>
        <taxon>Bacillati</taxon>
        <taxon>Actinomycetota</taxon>
        <taxon>Actinomycetes</taxon>
        <taxon>Streptosporangiales</taxon>
        <taxon>Thermomonosporaceae</taxon>
        <taxon>Actinomadura</taxon>
    </lineage>
</organism>
<dbReference type="Pfam" id="PF13560">
    <property type="entry name" value="HTH_31"/>
    <property type="match status" value="1"/>
</dbReference>
<sequence length="278" mass="31054">MSSPSRSVLGEFLRARRARLDHTDLGLPAGTGRRRTPGLRREELAALAGVSIDYYIRLEQGRETNPSADVLRQLARALRLDAETTDHLFALADRVSGRGPRRRGRPDVRPGILQLLETLRPCPAYVRNRTNDILASNPEGIALLAGIGEWPADRRNTTRHTFLHPAARTLYPDWARAAAATVAQLRTAVGADPDDPALAALAAELAEASPEFAELWRRHDVRRRHTDRKTFLHPDVGEITFRYESLDVDPEGQRLAIYQTTPGTSDHERMRLLSLSSR</sequence>
<dbReference type="InterPro" id="IPR001387">
    <property type="entry name" value="Cro/C1-type_HTH"/>
</dbReference>
<gene>
    <name evidence="2" type="ORF">G3I70_30940</name>
</gene>
<evidence type="ECO:0000259" key="1">
    <source>
        <dbReference type="PROSITE" id="PS50943"/>
    </source>
</evidence>
<evidence type="ECO:0000313" key="2">
    <source>
        <dbReference type="EMBL" id="NEA26886.1"/>
    </source>
</evidence>
<dbReference type="CDD" id="cd00093">
    <property type="entry name" value="HTH_XRE"/>
    <property type="match status" value="1"/>
</dbReference>
<dbReference type="Proteomes" id="UP000475532">
    <property type="component" value="Unassembled WGS sequence"/>
</dbReference>
<proteinExistence type="predicted"/>
<dbReference type="SMART" id="SM00530">
    <property type="entry name" value="HTH_XRE"/>
    <property type="match status" value="1"/>
</dbReference>
<accession>A0A6L9QP84</accession>
<reference evidence="2 3" key="1">
    <citation type="submission" date="2020-01" db="EMBL/GenBank/DDBJ databases">
        <title>Insect and environment-associated Actinomycetes.</title>
        <authorList>
            <person name="Currrie C."/>
            <person name="Chevrette M."/>
            <person name="Carlson C."/>
            <person name="Stubbendieck R."/>
            <person name="Wendt-Pienkowski E."/>
        </authorList>
    </citation>
    <scope>NUCLEOTIDE SEQUENCE [LARGE SCALE GENOMIC DNA]</scope>
    <source>
        <strain evidence="2 3">SID10258</strain>
    </source>
</reference>